<organism evidence="1 2">
    <name type="scientific">Brucella ovis (strain ATCC 25840 / 63/290 / NCTC 10512)</name>
    <dbReference type="NCBI Taxonomy" id="444178"/>
    <lineage>
        <taxon>Bacteria</taxon>
        <taxon>Pseudomonadati</taxon>
        <taxon>Pseudomonadota</taxon>
        <taxon>Alphaproteobacteria</taxon>
        <taxon>Hyphomicrobiales</taxon>
        <taxon>Brucellaceae</taxon>
        <taxon>Brucella/Ochrobactrum group</taxon>
        <taxon>Brucella</taxon>
    </lineage>
</organism>
<evidence type="ECO:0000313" key="2">
    <source>
        <dbReference type="Proteomes" id="UP000006383"/>
    </source>
</evidence>
<name>A0A0H3AQ70_BRUO2</name>
<keyword evidence="2" id="KW-1185">Reference proteome</keyword>
<proteinExistence type="predicted"/>
<dbReference type="HOGENOM" id="CLU_3402478_0_0_5"/>
<gene>
    <name evidence="1" type="ordered locus">BOV_1643</name>
</gene>
<dbReference type="Proteomes" id="UP000006383">
    <property type="component" value="Chromosome I"/>
</dbReference>
<evidence type="ECO:0000313" key="1">
    <source>
        <dbReference type="EMBL" id="ABQ61768.1"/>
    </source>
</evidence>
<sequence length="30" mass="3493">MRYEVSAARWQIRLQVKSCADLKRLVSGVE</sequence>
<accession>A0A0H3AQ70</accession>
<dbReference type="AlphaFoldDB" id="A0A0H3AQ70"/>
<dbReference type="KEGG" id="bov:BOV_1643"/>
<protein>
    <submittedName>
        <fullName evidence="1">Uncharacterized protein</fullName>
    </submittedName>
</protein>
<reference evidence="2" key="1">
    <citation type="journal article" date="2009" name="PLoS ONE">
        <title>Genome degradation in Brucella ovis corresponds with narrowing of its host range and tissue tropism.</title>
        <authorList>
            <person name="Tsolis R.M."/>
            <person name="Seshadri R."/>
            <person name="Santos R.L."/>
            <person name="Sangari F.J."/>
            <person name="Lobo J.M."/>
            <person name="de Jong M.F."/>
            <person name="Ren Q."/>
            <person name="Myers G."/>
            <person name="Brinkac L.M."/>
            <person name="Nelson W.C."/>
            <person name="Deboy R.T."/>
            <person name="Angiuoli S."/>
            <person name="Khouri H."/>
            <person name="Dimitrov G."/>
            <person name="Robinson J.R."/>
            <person name="Mulligan S."/>
            <person name="Walker R.L."/>
            <person name="Elzer P.E."/>
            <person name="Hassan K.A."/>
            <person name="Paulsen I.T."/>
        </authorList>
    </citation>
    <scope>NUCLEOTIDE SEQUENCE [LARGE SCALE GENOMIC DNA]</scope>
    <source>
        <strain evidence="2">ATCC 25840 / 63/290 / NCTC 10512</strain>
    </source>
</reference>
<dbReference type="EMBL" id="CP000708">
    <property type="protein sequence ID" value="ABQ61768.1"/>
    <property type="molecule type" value="Genomic_DNA"/>
</dbReference>